<protein>
    <recommendedName>
        <fullName evidence="1">Protein kinase domain-containing protein</fullName>
    </recommendedName>
</protein>
<dbReference type="InterPro" id="IPR000719">
    <property type="entry name" value="Prot_kinase_dom"/>
</dbReference>
<dbReference type="AlphaFoldDB" id="A0AAD5YII1"/>
<accession>A0AAD5YII1</accession>
<dbReference type="PROSITE" id="PS50011">
    <property type="entry name" value="PROTEIN_KINASE_DOM"/>
    <property type="match status" value="1"/>
</dbReference>
<dbReference type="Proteomes" id="UP001212997">
    <property type="component" value="Unassembled WGS sequence"/>
</dbReference>
<dbReference type="GO" id="GO:0004674">
    <property type="term" value="F:protein serine/threonine kinase activity"/>
    <property type="evidence" value="ECO:0007669"/>
    <property type="project" value="TreeGrafter"/>
</dbReference>
<evidence type="ECO:0000259" key="1">
    <source>
        <dbReference type="PROSITE" id="PS50011"/>
    </source>
</evidence>
<dbReference type="Gene3D" id="1.10.510.10">
    <property type="entry name" value="Transferase(Phosphotransferase) domain 1"/>
    <property type="match status" value="1"/>
</dbReference>
<comment type="caution">
    <text evidence="2">The sequence shown here is derived from an EMBL/GenBank/DDBJ whole genome shotgun (WGS) entry which is preliminary data.</text>
</comment>
<dbReference type="InterPro" id="IPR001245">
    <property type="entry name" value="Ser-Thr/Tyr_kinase_cat_dom"/>
</dbReference>
<gene>
    <name evidence="2" type="ORF">NLI96_g6019</name>
</gene>
<dbReference type="EMBL" id="JANAWD010000211">
    <property type="protein sequence ID" value="KAJ3483870.1"/>
    <property type="molecule type" value="Genomic_DNA"/>
</dbReference>
<feature type="domain" description="Protein kinase" evidence="1">
    <location>
        <begin position="163"/>
        <end position="437"/>
    </location>
</feature>
<dbReference type="InterPro" id="IPR008266">
    <property type="entry name" value="Tyr_kinase_AS"/>
</dbReference>
<evidence type="ECO:0000313" key="3">
    <source>
        <dbReference type="Proteomes" id="UP001212997"/>
    </source>
</evidence>
<evidence type="ECO:0000313" key="2">
    <source>
        <dbReference type="EMBL" id="KAJ3483870.1"/>
    </source>
</evidence>
<dbReference type="GO" id="GO:0005524">
    <property type="term" value="F:ATP binding"/>
    <property type="evidence" value="ECO:0007669"/>
    <property type="project" value="InterPro"/>
</dbReference>
<dbReference type="PROSITE" id="PS00109">
    <property type="entry name" value="PROTEIN_KINASE_TYR"/>
    <property type="match status" value="1"/>
</dbReference>
<dbReference type="SUPFAM" id="SSF56112">
    <property type="entry name" value="Protein kinase-like (PK-like)"/>
    <property type="match status" value="1"/>
</dbReference>
<keyword evidence="3" id="KW-1185">Reference proteome</keyword>
<reference evidence="2" key="1">
    <citation type="submission" date="2022-07" db="EMBL/GenBank/DDBJ databases">
        <title>Genome Sequence of Physisporinus lineatus.</title>
        <authorList>
            <person name="Buettner E."/>
        </authorList>
    </citation>
    <scope>NUCLEOTIDE SEQUENCE</scope>
    <source>
        <strain evidence="2">VT162</strain>
    </source>
</reference>
<proteinExistence type="predicted"/>
<dbReference type="Pfam" id="PF07714">
    <property type="entry name" value="PK_Tyr_Ser-Thr"/>
    <property type="match status" value="1"/>
</dbReference>
<dbReference type="InterPro" id="IPR011009">
    <property type="entry name" value="Kinase-like_dom_sf"/>
</dbReference>
<dbReference type="InterPro" id="IPR051681">
    <property type="entry name" value="Ser/Thr_Kinases-Pseudokinases"/>
</dbReference>
<organism evidence="2 3">
    <name type="scientific">Meripilus lineatus</name>
    <dbReference type="NCBI Taxonomy" id="2056292"/>
    <lineage>
        <taxon>Eukaryota</taxon>
        <taxon>Fungi</taxon>
        <taxon>Dikarya</taxon>
        <taxon>Basidiomycota</taxon>
        <taxon>Agaricomycotina</taxon>
        <taxon>Agaricomycetes</taxon>
        <taxon>Polyporales</taxon>
        <taxon>Meripilaceae</taxon>
        <taxon>Meripilus</taxon>
    </lineage>
</organism>
<dbReference type="PANTHER" id="PTHR44329">
    <property type="entry name" value="SERINE/THREONINE-PROTEIN KINASE TNNI3K-RELATED"/>
    <property type="match status" value="1"/>
</dbReference>
<sequence length="437" mass="48569">MTPDRTAEPVSMGLVSKMGLIFKRLRQSVMVIFGFNSPDTSPPDEVKLLLDLQENENVIRDNIRWAAGLFRDSQTEEERNSAYFEMASLLKSVADSDLNSEIPISLNAKELRIVLDGLQEKLLVTSGSEDADAREKILQVLCWFSLRTGGCPQQLSISCHIDCKGKSDYGCGGMNDVLKGTYKGKVIALKHPRAIAMAQPSRRDALERTFYRYSLVAFNMHNEHVMPVLGVIDDTTIGGFCMVLPWMENGDLRSYQDRLVSLDKLSGRHFIEKVNGWILAIADGISYLHAFGVVHGDIRGHNILVDGLGNIRLTAFGSTVIVAADDFTHRGSGSSFAWTAPELIDPQRYNLKSASPTRATDTYAFACTCVELYTLRSPFHGFSDAQVLNRVLQGQRPQRPDTDGVVLSESLWRFITSCWDASPSKRPRISDISSVLQ</sequence>
<name>A0AAD5YII1_9APHY</name>